<reference evidence="2" key="1">
    <citation type="journal article" date="2023" name="G3 (Bethesda)">
        <title>Whole genome assemblies of Zophobas morio and Tenebrio molitor.</title>
        <authorList>
            <person name="Kaur S."/>
            <person name="Stinson S.A."/>
            <person name="diCenzo G.C."/>
        </authorList>
    </citation>
    <scope>NUCLEOTIDE SEQUENCE</scope>
    <source>
        <strain evidence="2">QUZm001</strain>
    </source>
</reference>
<dbReference type="Pfam" id="PF03184">
    <property type="entry name" value="DDE_1"/>
    <property type="match status" value="1"/>
</dbReference>
<accession>A0AA38IQD3</accession>
<gene>
    <name evidence="2" type="ORF">Zmor_010925</name>
</gene>
<protein>
    <recommendedName>
        <fullName evidence="1">DDE-1 domain-containing protein</fullName>
    </recommendedName>
</protein>
<dbReference type="GO" id="GO:0003676">
    <property type="term" value="F:nucleic acid binding"/>
    <property type="evidence" value="ECO:0007669"/>
    <property type="project" value="InterPro"/>
</dbReference>
<evidence type="ECO:0000313" key="2">
    <source>
        <dbReference type="EMBL" id="KAJ3659224.1"/>
    </source>
</evidence>
<proteinExistence type="predicted"/>
<dbReference type="InterPro" id="IPR004875">
    <property type="entry name" value="DDE_SF_endonuclease_dom"/>
</dbReference>
<organism evidence="2 3">
    <name type="scientific">Zophobas morio</name>
    <dbReference type="NCBI Taxonomy" id="2755281"/>
    <lineage>
        <taxon>Eukaryota</taxon>
        <taxon>Metazoa</taxon>
        <taxon>Ecdysozoa</taxon>
        <taxon>Arthropoda</taxon>
        <taxon>Hexapoda</taxon>
        <taxon>Insecta</taxon>
        <taxon>Pterygota</taxon>
        <taxon>Neoptera</taxon>
        <taxon>Endopterygota</taxon>
        <taxon>Coleoptera</taxon>
        <taxon>Polyphaga</taxon>
        <taxon>Cucujiformia</taxon>
        <taxon>Tenebrionidae</taxon>
        <taxon>Zophobas</taxon>
    </lineage>
</organism>
<evidence type="ECO:0000259" key="1">
    <source>
        <dbReference type="Pfam" id="PF03184"/>
    </source>
</evidence>
<keyword evidence="3" id="KW-1185">Reference proteome</keyword>
<comment type="caution">
    <text evidence="2">The sequence shown here is derived from an EMBL/GenBank/DDBJ whole genome shotgun (WGS) entry which is preliminary data.</text>
</comment>
<name>A0AA38IQD3_9CUCU</name>
<dbReference type="Proteomes" id="UP001168821">
    <property type="component" value="Unassembled WGS sequence"/>
</dbReference>
<dbReference type="EMBL" id="JALNTZ010000003">
    <property type="protein sequence ID" value="KAJ3659224.1"/>
    <property type="molecule type" value="Genomic_DNA"/>
</dbReference>
<evidence type="ECO:0000313" key="3">
    <source>
        <dbReference type="Proteomes" id="UP001168821"/>
    </source>
</evidence>
<sequence>MTAGGGFVPPMIIFPRKNMKVELLNGAPLGTIAACHPSGWIQGYIFTNWLQHFITHVKPPKDDPVVLVLDGHYSHTRSADIINLVRHLQPLDLAFMGPLKTYYSQKIKNWLKHPNNYGRTVS</sequence>
<feature type="domain" description="DDE-1" evidence="1">
    <location>
        <begin position="3"/>
        <end position="116"/>
    </location>
</feature>
<dbReference type="AlphaFoldDB" id="A0AA38IQD3"/>